<reference evidence="5 6" key="1">
    <citation type="submission" date="2016-02" db="EMBL/GenBank/DDBJ databases">
        <title>Complete genome sequence and transcriptome regulation of the pentose utilising yeast Sugiyamaella lignohabitans.</title>
        <authorList>
            <person name="Bellasio M."/>
            <person name="Peymann A."/>
            <person name="Valli M."/>
            <person name="Sipitzky M."/>
            <person name="Graf A."/>
            <person name="Sauer M."/>
            <person name="Marx H."/>
            <person name="Mattanovich D."/>
        </authorList>
    </citation>
    <scope>NUCLEOTIDE SEQUENCE [LARGE SCALE GENOMIC DNA]</scope>
    <source>
        <strain evidence="5 6">CBS 10342</strain>
    </source>
</reference>
<feature type="compositionally biased region" description="Basic and acidic residues" evidence="3">
    <location>
        <begin position="196"/>
        <end position="220"/>
    </location>
</feature>
<dbReference type="RefSeq" id="XP_018735341.1">
    <property type="nucleotide sequence ID" value="XM_018877993.1"/>
</dbReference>
<accession>A0A167DFN4</accession>
<dbReference type="GO" id="GO:0000981">
    <property type="term" value="F:DNA-binding transcription factor activity, RNA polymerase II-specific"/>
    <property type="evidence" value="ECO:0007669"/>
    <property type="project" value="InterPro"/>
</dbReference>
<evidence type="ECO:0000256" key="1">
    <source>
        <dbReference type="ARBA" id="ARBA00022723"/>
    </source>
</evidence>
<dbReference type="EMBL" id="CP014501">
    <property type="protein sequence ID" value="ANB12864.1"/>
    <property type="molecule type" value="Genomic_DNA"/>
</dbReference>
<dbReference type="SMART" id="SM00906">
    <property type="entry name" value="Fungal_trans"/>
    <property type="match status" value="1"/>
</dbReference>
<dbReference type="GO" id="GO:0006351">
    <property type="term" value="P:DNA-templated transcription"/>
    <property type="evidence" value="ECO:0007669"/>
    <property type="project" value="InterPro"/>
</dbReference>
<keyword evidence="6" id="KW-1185">Reference proteome</keyword>
<dbReference type="CDD" id="cd00067">
    <property type="entry name" value="GAL4"/>
    <property type="match status" value="1"/>
</dbReference>
<dbReference type="PROSITE" id="PS00463">
    <property type="entry name" value="ZN2_CY6_FUNGAL_1"/>
    <property type="match status" value="1"/>
</dbReference>
<dbReference type="InterPro" id="IPR001138">
    <property type="entry name" value="Zn2Cys6_DnaBD"/>
</dbReference>
<protein>
    <recommendedName>
        <fullName evidence="4">Zn(2)-C6 fungal-type domain-containing protein</fullName>
    </recommendedName>
</protein>
<dbReference type="GO" id="GO:0045944">
    <property type="term" value="P:positive regulation of transcription by RNA polymerase II"/>
    <property type="evidence" value="ECO:0007669"/>
    <property type="project" value="TreeGrafter"/>
</dbReference>
<proteinExistence type="predicted"/>
<evidence type="ECO:0000313" key="5">
    <source>
        <dbReference type="EMBL" id="ANB12864.1"/>
    </source>
</evidence>
<dbReference type="InterPro" id="IPR052783">
    <property type="entry name" value="Metabolic/Drug-Res_Regulator"/>
</dbReference>
<dbReference type="PROSITE" id="PS50048">
    <property type="entry name" value="ZN2_CY6_FUNGAL_2"/>
    <property type="match status" value="1"/>
</dbReference>
<dbReference type="CDD" id="cd12148">
    <property type="entry name" value="fungal_TF_MHR"/>
    <property type="match status" value="1"/>
</dbReference>
<evidence type="ECO:0000256" key="2">
    <source>
        <dbReference type="ARBA" id="ARBA00023242"/>
    </source>
</evidence>
<dbReference type="PANTHER" id="PTHR47655:SF2">
    <property type="entry name" value="QUINIC ACID UTILIZATION ACTIVATOR"/>
    <property type="match status" value="1"/>
</dbReference>
<sequence>MVESADLLGDEGVIKVESESQPAKRHRVSRACLQCRNRKIKCNGQEPTCGSCATSGTKCEYSESKKRGLPSGYLQQLEGYVKRIEQMLGAYIISNSHGEQELYTVLDGLAEVEDMNNRSKDEMDRAWQNSGVCKRLKESVANSDGDSARSEHRRRLSITQSKAGSIALSGGVAVQTPSNSSPGAAAKRKLNENTPDDVHHGLGNNGDDRSGAEGMFRPKQDTNSAVSDGHISDGSRFLFLGASSGMSPDFKPILRARPYIQSASSLLLMGSNNLMKSGLDSMALTDRISLLDTYFSYVHSWLPMVNKVDLIRVAYSMESFSGSDREMLLWATLEFASHISRKTRDLNPFRIQIQRFISESALGPGSLERVQALLLIALIFFSKGYWDSSWTTIGLAVRVAYEQGFHAFNTSSSVFSKRTWYACCIIDTLIAARLGRPPHTSDNDFELDPIEEDGWEEWELWKPIQSPYASLTANLMGMDANSGKPANSIFRSRNESWSAAPARSLSIFNALLPLVRLLNNVISQLNQPSFAVRPRVQRSLFYNDITAKLQLWGRNLPEHCSLADLSVKASEPIAPHKINLYLTFIATASLFYTTDEFATTSSNFFVPQDTLPTISSQLLLNFGMSFPPSHASPFFEYFSSIPLLLAIKTNSIRQVTYPGSTPSTVQKIIPLAFLEESWPGVTSLSLQYFTKERFAILDESAIYDKKMSQSSMHGLTNALQAFAAAASLEAGLGTTGPVSKNLTVIGFIFTNKISSPKSNLPLLPMSSSQCHLSLT</sequence>
<dbReference type="GeneID" id="30032912"/>
<dbReference type="SUPFAM" id="SSF57701">
    <property type="entry name" value="Zn2/Cys6 DNA-binding domain"/>
    <property type="match status" value="1"/>
</dbReference>
<feature type="domain" description="Zn(2)-C6 fungal-type" evidence="4">
    <location>
        <begin position="31"/>
        <end position="61"/>
    </location>
</feature>
<dbReference type="Gene3D" id="4.10.240.10">
    <property type="entry name" value="Zn(2)-C6 fungal-type DNA-binding domain"/>
    <property type="match status" value="1"/>
</dbReference>
<dbReference type="Proteomes" id="UP000189580">
    <property type="component" value="Chromosome a"/>
</dbReference>
<name>A0A167DFN4_9ASCO</name>
<dbReference type="GO" id="GO:0003677">
    <property type="term" value="F:DNA binding"/>
    <property type="evidence" value="ECO:0007669"/>
    <property type="project" value="InterPro"/>
</dbReference>
<dbReference type="Pfam" id="PF04082">
    <property type="entry name" value="Fungal_trans"/>
    <property type="match status" value="1"/>
</dbReference>
<organism evidence="5 6">
    <name type="scientific">Sugiyamaella lignohabitans</name>
    <dbReference type="NCBI Taxonomy" id="796027"/>
    <lineage>
        <taxon>Eukaryota</taxon>
        <taxon>Fungi</taxon>
        <taxon>Dikarya</taxon>
        <taxon>Ascomycota</taxon>
        <taxon>Saccharomycotina</taxon>
        <taxon>Dipodascomycetes</taxon>
        <taxon>Dipodascales</taxon>
        <taxon>Trichomonascaceae</taxon>
        <taxon>Sugiyamaella</taxon>
    </lineage>
</organism>
<dbReference type="KEGG" id="slb:AWJ20_1142"/>
<dbReference type="AlphaFoldDB" id="A0A167DFN4"/>
<dbReference type="OrthoDB" id="2534600at2759"/>
<dbReference type="InterPro" id="IPR036864">
    <property type="entry name" value="Zn2-C6_fun-type_DNA-bd_sf"/>
</dbReference>
<dbReference type="Pfam" id="PF00172">
    <property type="entry name" value="Zn_clus"/>
    <property type="match status" value="1"/>
</dbReference>
<evidence type="ECO:0000256" key="3">
    <source>
        <dbReference type="SAM" id="MobiDB-lite"/>
    </source>
</evidence>
<feature type="region of interest" description="Disordered" evidence="3">
    <location>
        <begin position="138"/>
        <end position="229"/>
    </location>
</feature>
<evidence type="ECO:0000313" key="6">
    <source>
        <dbReference type="Proteomes" id="UP000189580"/>
    </source>
</evidence>
<keyword evidence="1" id="KW-0479">Metal-binding</keyword>
<evidence type="ECO:0000259" key="4">
    <source>
        <dbReference type="PROSITE" id="PS50048"/>
    </source>
</evidence>
<keyword evidence="2" id="KW-0539">Nucleus</keyword>
<dbReference type="SMART" id="SM00066">
    <property type="entry name" value="GAL4"/>
    <property type="match status" value="1"/>
</dbReference>
<dbReference type="InterPro" id="IPR007219">
    <property type="entry name" value="XnlR_reg_dom"/>
</dbReference>
<dbReference type="GO" id="GO:0008270">
    <property type="term" value="F:zinc ion binding"/>
    <property type="evidence" value="ECO:0007669"/>
    <property type="project" value="InterPro"/>
</dbReference>
<gene>
    <name evidence="5" type="ORF">AWJ20_1142</name>
</gene>
<dbReference type="PANTHER" id="PTHR47655">
    <property type="entry name" value="QUINIC ACID UTILIZATION ACTIVATOR"/>
    <property type="match status" value="1"/>
</dbReference>